<comment type="caution">
    <text evidence="1">The sequence shown here is derived from an EMBL/GenBank/DDBJ whole genome shotgun (WGS) entry which is preliminary data.</text>
</comment>
<dbReference type="Proteomes" id="UP000266497">
    <property type="component" value="Unassembled WGS sequence"/>
</dbReference>
<accession>A0A395UNQ1</accession>
<evidence type="ECO:0000313" key="2">
    <source>
        <dbReference type="Proteomes" id="UP000266497"/>
    </source>
</evidence>
<protein>
    <submittedName>
        <fullName evidence="1">Uncharacterized protein</fullName>
    </submittedName>
</protein>
<gene>
    <name evidence="1" type="ORF">DWY53_15700</name>
</gene>
<organism evidence="1 2">
    <name type="scientific">Phocaeicola vulgatus</name>
    <name type="common">Bacteroides vulgatus</name>
    <dbReference type="NCBI Taxonomy" id="821"/>
    <lineage>
        <taxon>Bacteria</taxon>
        <taxon>Pseudomonadati</taxon>
        <taxon>Bacteroidota</taxon>
        <taxon>Bacteroidia</taxon>
        <taxon>Bacteroidales</taxon>
        <taxon>Bacteroidaceae</taxon>
        <taxon>Phocaeicola</taxon>
    </lineage>
</organism>
<dbReference type="EMBL" id="QRUD01000049">
    <property type="protein sequence ID" value="RGR36499.1"/>
    <property type="molecule type" value="Genomic_DNA"/>
</dbReference>
<evidence type="ECO:0000313" key="1">
    <source>
        <dbReference type="EMBL" id="RGR36499.1"/>
    </source>
</evidence>
<sequence length="94" mass="10912">MFPCPAMLCQCCHRIIIHKEKYSVYKYFMSKLKSFIRWKENEGAIGMTTDRPFIHDPVRNISKVPPAWFSPPGSSRQAISRYRKNGTVSYRPAG</sequence>
<reference evidence="1 2" key="1">
    <citation type="submission" date="2018-08" db="EMBL/GenBank/DDBJ databases">
        <title>A genome reference for cultivated species of the human gut microbiota.</title>
        <authorList>
            <person name="Zou Y."/>
            <person name="Xue W."/>
            <person name="Luo G."/>
        </authorList>
    </citation>
    <scope>NUCLEOTIDE SEQUENCE [LARGE SCALE GENOMIC DNA]</scope>
    <source>
        <strain evidence="1 2">AF25-30LB</strain>
    </source>
</reference>
<name>A0A395UNQ1_PHOVU</name>
<dbReference type="AlphaFoldDB" id="A0A395UNQ1"/>
<proteinExistence type="predicted"/>